<dbReference type="Gene3D" id="3.40.462.20">
    <property type="match status" value="2"/>
</dbReference>
<evidence type="ECO:0000256" key="8">
    <source>
        <dbReference type="ARBA" id="ARBA00022741"/>
    </source>
</evidence>
<evidence type="ECO:0000259" key="14">
    <source>
        <dbReference type="PROSITE" id="PS51387"/>
    </source>
</evidence>
<proteinExistence type="inferred from homology"/>
<evidence type="ECO:0000256" key="6">
    <source>
        <dbReference type="ARBA" id="ARBA00022630"/>
    </source>
</evidence>
<dbReference type="Proteomes" id="UP000325315">
    <property type="component" value="Unassembled WGS sequence"/>
</dbReference>
<dbReference type="InterPro" id="IPR016166">
    <property type="entry name" value="FAD-bd_PCMH"/>
</dbReference>
<evidence type="ECO:0000256" key="11">
    <source>
        <dbReference type="ARBA" id="ARBA00023157"/>
    </source>
</evidence>
<evidence type="ECO:0000256" key="5">
    <source>
        <dbReference type="ARBA" id="ARBA00022525"/>
    </source>
</evidence>
<keyword evidence="5" id="KW-0964">Secreted</keyword>
<feature type="domain" description="FAD-binding PCMH-type" evidence="14">
    <location>
        <begin position="629"/>
        <end position="803"/>
    </location>
</feature>
<keyword evidence="8" id="KW-0547">Nucleotide-binding</keyword>
<dbReference type="EMBL" id="SMMG02000008">
    <property type="protein sequence ID" value="KAA3463343.1"/>
    <property type="molecule type" value="Genomic_DNA"/>
</dbReference>
<dbReference type="InterPro" id="IPR016167">
    <property type="entry name" value="FAD-bd_PCMH_sub1"/>
</dbReference>
<dbReference type="AlphaFoldDB" id="A0A5B6V2W1"/>
<dbReference type="FunFam" id="3.30.43.10:FF:000004">
    <property type="entry name" value="Berberine bridge enzyme-like 15"/>
    <property type="match status" value="2"/>
</dbReference>
<feature type="domain" description="FAD-binding PCMH-type" evidence="14">
    <location>
        <begin position="73"/>
        <end position="247"/>
    </location>
</feature>
<evidence type="ECO:0000256" key="4">
    <source>
        <dbReference type="ARBA" id="ARBA00022512"/>
    </source>
</evidence>
<dbReference type="Gene3D" id="3.30.465.10">
    <property type="match status" value="2"/>
</dbReference>
<evidence type="ECO:0000256" key="10">
    <source>
        <dbReference type="ARBA" id="ARBA00023002"/>
    </source>
</evidence>
<evidence type="ECO:0000256" key="12">
    <source>
        <dbReference type="ARBA" id="ARBA00023180"/>
    </source>
</evidence>
<evidence type="ECO:0000313" key="15">
    <source>
        <dbReference type="EMBL" id="KAA3463343.1"/>
    </source>
</evidence>
<evidence type="ECO:0000256" key="9">
    <source>
        <dbReference type="ARBA" id="ARBA00022827"/>
    </source>
</evidence>
<protein>
    <submittedName>
        <fullName evidence="15">Cannabidiolic acid synthase-like 1</fullName>
    </submittedName>
</protein>
<evidence type="ECO:0000256" key="1">
    <source>
        <dbReference type="ARBA" id="ARBA00001974"/>
    </source>
</evidence>
<name>A0A5B6V2W1_9ROSI</name>
<gene>
    <name evidence="15" type="ORF">EPI10_007696</name>
</gene>
<keyword evidence="7 13" id="KW-0732">Signal</keyword>
<dbReference type="OrthoDB" id="407275at2759"/>
<sequence>MKFLQLSVLPFLIVILSLNGATLAHPYGDFLHCLSLRISNSSTISRVIYTQNSPSYSSVLNASIHNARFATPTTPKPYAIITPRKTSHVQSTIFCSKHHDFQLRIRSGGHDVEGVSYVSQVPFVILDLVNFRDVKVDTKNEVAWVQSGATTGELYYGIASKTQTLGFPAGICHTIGIGGHFSGGGFGILGRKYGLATDHVIDAKMVDANGRVLNRKSMGEDLFWAIRGGGGNTFGVVLAWKVKLVPVPPVVTVFTVNKNLEQNATKIFHRWQYIAHKLPNELFTAVWVMKVNSSQVGKKTVQAGFRGMFLGGVDELIPLIQHEFPELGLAKENCTQMSWVESILYFGGLPIQPVNILLNRNALPVSSLKEKTDFVREPMSETGIEGFMNMFLEEEADFAITMIEAFGGRMDEIRENELPYPHRAGILFESTYVVQWTNEADAGKYINWLRRLYRYMASYASKSPREAYYNYKDLDLGTNNIIGYTSYEQASVWGLKYFKNNFKRLVQIKTMVDPMNFFRNEQRIDILVMLHSMLSELFPPVQNAYSVTQSHAHNWLKNMKFLQFSVLPFLMVILSVSGANLARYPHRDFLRCLSLRIANSSTITYIHNNPSYPSVLNASIHNTRFSTPTTPKPYAIITPRKTSHVQSTIYCSKNHGFQLRIRSGGHDVEGVSYVSQVPFVILDLVNFRDVKVDTKNEVAWVQSGATTGELYYGIASKTQTLGFPAGICHTIGIGGHLSGGGFGILGRKYGLAADHIIDAKMIDANGRVLHRKSMGEDLFWAIRGGGGNTFGVVLAWKIKLVPVPSVVTVFTVNKNLEQNATKIFHRWQSIAHKLPNDLFTTVWVMKVNSSQVGNKTVQASFKGLFLGRIDELIPLIQYAFPELGLARENCTQMSWVQSVLYFGALPVEPVEILLNRTALPRLSLKAKTDYIREPMSEAGIEGFMNMFLEEGTDFAITMIEAFGGKMDEIRENELPFPHRSGILFESVYIVQWINEEDAGLCINWMRRLYSYMSSYASKSLREAYYNYKDIDLGTNSINGYTSYEQASVWGLKYFKNNFKRLVRCNTIPCSQLAQEHEVPSIFCASISYGDIVSKWGKFNSSSSSGFPSLPFSSNSKLFYHYLYMQNNPSYSSVLNASIHNTRFSTPTTPKPFAIITPLKTSHVQSTIYCSKNYGFQLRIRNGGHDVEGVSYVSQNPFVILGQLSSN</sequence>
<dbReference type="PANTHER" id="PTHR32448">
    <property type="entry name" value="OS08G0158400 PROTEIN"/>
    <property type="match status" value="1"/>
</dbReference>
<dbReference type="GO" id="GO:0071949">
    <property type="term" value="F:FAD binding"/>
    <property type="evidence" value="ECO:0007669"/>
    <property type="project" value="InterPro"/>
</dbReference>
<comment type="subcellular location">
    <subcellularLocation>
        <location evidence="2">Secreted</location>
        <location evidence="2">Cell wall</location>
    </subcellularLocation>
</comment>
<keyword evidence="6" id="KW-0285">Flavoprotein</keyword>
<evidence type="ECO:0000256" key="13">
    <source>
        <dbReference type="SAM" id="SignalP"/>
    </source>
</evidence>
<dbReference type="InterPro" id="IPR006094">
    <property type="entry name" value="Oxid_FAD_bind_N"/>
</dbReference>
<keyword evidence="10" id="KW-0560">Oxidoreductase</keyword>
<feature type="signal peptide" evidence="13">
    <location>
        <begin position="1"/>
        <end position="24"/>
    </location>
</feature>
<reference evidence="16" key="1">
    <citation type="journal article" date="2019" name="Plant Biotechnol. J.">
        <title>Genome sequencing of the Australian wild diploid species Gossypium australe highlights disease resistance and delayed gland morphogenesis.</title>
        <authorList>
            <person name="Cai Y."/>
            <person name="Cai X."/>
            <person name="Wang Q."/>
            <person name="Wang P."/>
            <person name="Zhang Y."/>
            <person name="Cai C."/>
            <person name="Xu Y."/>
            <person name="Wang K."/>
            <person name="Zhou Z."/>
            <person name="Wang C."/>
            <person name="Geng S."/>
            <person name="Li B."/>
            <person name="Dong Q."/>
            <person name="Hou Y."/>
            <person name="Wang H."/>
            <person name="Ai P."/>
            <person name="Liu Z."/>
            <person name="Yi F."/>
            <person name="Sun M."/>
            <person name="An G."/>
            <person name="Cheng J."/>
            <person name="Zhang Y."/>
            <person name="Shi Q."/>
            <person name="Xie Y."/>
            <person name="Shi X."/>
            <person name="Chang Y."/>
            <person name="Huang F."/>
            <person name="Chen Y."/>
            <person name="Hong S."/>
            <person name="Mi L."/>
            <person name="Sun Q."/>
            <person name="Zhang L."/>
            <person name="Zhou B."/>
            <person name="Peng R."/>
            <person name="Zhang X."/>
            <person name="Liu F."/>
        </authorList>
    </citation>
    <scope>NUCLEOTIDE SEQUENCE [LARGE SCALE GENOMIC DNA]</scope>
    <source>
        <strain evidence="16">cv. PA1801</strain>
    </source>
</reference>
<evidence type="ECO:0000256" key="7">
    <source>
        <dbReference type="ARBA" id="ARBA00022729"/>
    </source>
</evidence>
<keyword evidence="9" id="KW-0274">FAD</keyword>
<dbReference type="PROSITE" id="PS51387">
    <property type="entry name" value="FAD_PCMH"/>
    <property type="match status" value="2"/>
</dbReference>
<feature type="chain" id="PRO_5023132514" evidence="13">
    <location>
        <begin position="25"/>
        <end position="1206"/>
    </location>
</feature>
<dbReference type="Pfam" id="PF08031">
    <property type="entry name" value="BBE"/>
    <property type="match status" value="2"/>
</dbReference>
<keyword evidence="16" id="KW-1185">Reference proteome</keyword>
<keyword evidence="12" id="KW-0325">Glycoprotein</keyword>
<dbReference type="SUPFAM" id="SSF56176">
    <property type="entry name" value="FAD-binding/transporter-associated domain-like"/>
    <property type="match status" value="3"/>
</dbReference>
<organism evidence="15 16">
    <name type="scientific">Gossypium australe</name>
    <dbReference type="NCBI Taxonomy" id="47621"/>
    <lineage>
        <taxon>Eukaryota</taxon>
        <taxon>Viridiplantae</taxon>
        <taxon>Streptophyta</taxon>
        <taxon>Embryophyta</taxon>
        <taxon>Tracheophyta</taxon>
        <taxon>Spermatophyta</taxon>
        <taxon>Magnoliopsida</taxon>
        <taxon>eudicotyledons</taxon>
        <taxon>Gunneridae</taxon>
        <taxon>Pentapetalae</taxon>
        <taxon>rosids</taxon>
        <taxon>malvids</taxon>
        <taxon>Malvales</taxon>
        <taxon>Malvaceae</taxon>
        <taxon>Malvoideae</taxon>
        <taxon>Gossypium</taxon>
    </lineage>
</organism>
<keyword evidence="11" id="KW-1015">Disulfide bond</keyword>
<dbReference type="InterPro" id="IPR012951">
    <property type="entry name" value="BBE"/>
</dbReference>
<evidence type="ECO:0000313" key="16">
    <source>
        <dbReference type="Proteomes" id="UP000325315"/>
    </source>
</evidence>
<dbReference type="InterPro" id="IPR016169">
    <property type="entry name" value="FAD-bd_PCMH_sub2"/>
</dbReference>
<dbReference type="InterPro" id="IPR036318">
    <property type="entry name" value="FAD-bd_PCMH-like_sf"/>
</dbReference>
<comment type="caution">
    <text evidence="15">The sequence shown here is derived from an EMBL/GenBank/DDBJ whole genome shotgun (WGS) entry which is preliminary data.</text>
</comment>
<comment type="similarity">
    <text evidence="3">Belongs to the oxygen-dependent FAD-linked oxidoreductase family.</text>
</comment>
<keyword evidence="4" id="KW-0134">Cell wall</keyword>
<dbReference type="GO" id="GO:0016491">
    <property type="term" value="F:oxidoreductase activity"/>
    <property type="evidence" value="ECO:0007669"/>
    <property type="project" value="UniProtKB-KW"/>
</dbReference>
<evidence type="ECO:0000256" key="3">
    <source>
        <dbReference type="ARBA" id="ARBA00005466"/>
    </source>
</evidence>
<accession>A0A5B6V2W1</accession>
<comment type="cofactor">
    <cofactor evidence="1">
        <name>FAD</name>
        <dbReference type="ChEBI" id="CHEBI:57692"/>
    </cofactor>
</comment>
<evidence type="ECO:0000256" key="2">
    <source>
        <dbReference type="ARBA" id="ARBA00004191"/>
    </source>
</evidence>
<dbReference type="Gene3D" id="3.30.43.10">
    <property type="entry name" value="Uridine Diphospho-n-acetylenolpyruvylglucosamine Reductase, domain 2"/>
    <property type="match status" value="3"/>
</dbReference>
<dbReference type="Pfam" id="PF01565">
    <property type="entry name" value="FAD_binding_4"/>
    <property type="match status" value="2"/>
</dbReference>